<dbReference type="RefSeq" id="WP_201958738.1">
    <property type="nucleotide sequence ID" value="NZ_JAERRJ010000031.1"/>
</dbReference>
<dbReference type="EMBL" id="JAERRJ010000031">
    <property type="protein sequence ID" value="MBL1080293.1"/>
    <property type="molecule type" value="Genomic_DNA"/>
</dbReference>
<evidence type="ECO:0000313" key="1">
    <source>
        <dbReference type="EMBL" id="MBL1080293.1"/>
    </source>
</evidence>
<name>A0ABS1MI08_9NOCA</name>
<reference evidence="1 2" key="1">
    <citation type="submission" date="2021-01" db="EMBL/GenBank/DDBJ databases">
        <title>WGS of actinomycetes isolated from Thailand.</title>
        <authorList>
            <person name="Thawai C."/>
        </authorList>
    </citation>
    <scope>NUCLEOTIDE SEQUENCE [LARGE SCALE GENOMIC DNA]</scope>
    <source>
        <strain evidence="1 2">LPG 2</strain>
    </source>
</reference>
<gene>
    <name evidence="1" type="ORF">JK358_38450</name>
</gene>
<comment type="caution">
    <text evidence="1">The sequence shown here is derived from an EMBL/GenBank/DDBJ whole genome shotgun (WGS) entry which is preliminary data.</text>
</comment>
<accession>A0ABS1MI08</accession>
<keyword evidence="2" id="KW-1185">Reference proteome</keyword>
<dbReference type="InterPro" id="IPR048142">
    <property type="entry name" value="QRL_CxxC_CxxC"/>
</dbReference>
<dbReference type="Proteomes" id="UP000602198">
    <property type="component" value="Unassembled WGS sequence"/>
</dbReference>
<proteinExistence type="predicted"/>
<evidence type="ECO:0000313" key="2">
    <source>
        <dbReference type="Proteomes" id="UP000602198"/>
    </source>
</evidence>
<sequence>MTRESDGALPVYRWMAAPPHLKARRQLRDAGLSPGRQDIAAKMERPRKRRNPLVAYLFDITKAVPRRTSTPAQRAALERANRDRQIEAAERRGISLVEDTGPDLPATGPPTPSAPHTVAAALARHALAEATRTALTCCALPASALEAVTAWRSDPPTAQTAAAYLADEPERRDRLEAQLIALSLPAHAERDVALIFEYVDGRTPHTDLLHTSVLIDPALAARGRVDGLLARYARHGAPFAAALAAETGALTLADQQRVRSAVRELAQGHRFTPLWPDHVDRNLLTARLHALARAPHPARDAVAGQITHLLAGRGLHPLERERLSQCCHELAAHPDQHDLPPLLLLDEASKHHHELARHRARAALLGHGTGEKVRTVLPDPVITAPGMRNSLRAVTDDIAWLARGHHTRAELTSRRNTYHQHLTRLHQQMVTAHLPRAQRAQVREILDTALHTAARAGRHRDQRDRAWDHRLRPGPTAVSARLLTAVAATNARAHTPDHPAPQLLPSDIGQQAAAAVEVAP</sequence>
<dbReference type="NCBIfam" id="NF041638">
    <property type="entry name" value="QRL_CxxC_CxxC"/>
    <property type="match status" value="1"/>
</dbReference>
<organism evidence="1 2">
    <name type="scientific">Nocardia acididurans</name>
    <dbReference type="NCBI Taxonomy" id="2802282"/>
    <lineage>
        <taxon>Bacteria</taxon>
        <taxon>Bacillati</taxon>
        <taxon>Actinomycetota</taxon>
        <taxon>Actinomycetes</taxon>
        <taxon>Mycobacteriales</taxon>
        <taxon>Nocardiaceae</taxon>
        <taxon>Nocardia</taxon>
    </lineage>
</organism>
<protein>
    <submittedName>
        <fullName evidence="1">Uncharacterized protein</fullName>
    </submittedName>
</protein>